<feature type="domain" description="Glyoxalase-like" evidence="1">
    <location>
        <begin position="131"/>
        <end position="241"/>
    </location>
</feature>
<evidence type="ECO:0000313" key="2">
    <source>
        <dbReference type="EMBL" id="GGM42720.1"/>
    </source>
</evidence>
<dbReference type="SUPFAM" id="SSF54593">
    <property type="entry name" value="Glyoxalase/Bleomycin resistance protein/Dihydroxybiphenyl dioxygenase"/>
    <property type="match status" value="2"/>
</dbReference>
<dbReference type="RefSeq" id="WP_189044469.1">
    <property type="nucleotide sequence ID" value="NZ_BMNB01000012.1"/>
</dbReference>
<dbReference type="Proteomes" id="UP000608890">
    <property type="component" value="Unassembled WGS sequence"/>
</dbReference>
<gene>
    <name evidence="2" type="ORF">GCM10011608_29250</name>
</gene>
<dbReference type="PANTHER" id="PTHR35908:SF1">
    <property type="entry name" value="CONSERVED PROTEIN"/>
    <property type="match status" value="1"/>
</dbReference>
<comment type="caution">
    <text evidence="2">The sequence shown here is derived from an EMBL/GenBank/DDBJ whole genome shotgun (WGS) entry which is preliminary data.</text>
</comment>
<dbReference type="Gene3D" id="3.10.180.10">
    <property type="entry name" value="2,3-Dihydroxybiphenyl 1,2-Dioxygenase, domain 1"/>
    <property type="match status" value="2"/>
</dbReference>
<dbReference type="CDD" id="cd06587">
    <property type="entry name" value="VOC"/>
    <property type="match status" value="1"/>
</dbReference>
<name>A0A917WZ10_9ACTN</name>
<feature type="domain" description="Glyoxalase-like" evidence="1">
    <location>
        <begin position="12"/>
        <end position="118"/>
    </location>
</feature>
<dbReference type="InterPro" id="IPR041581">
    <property type="entry name" value="Glyoxalase_6"/>
</dbReference>
<dbReference type="AlphaFoldDB" id="A0A917WZ10"/>
<proteinExistence type="predicted"/>
<protein>
    <recommendedName>
        <fullName evidence="1">Glyoxalase-like domain-containing protein</fullName>
    </recommendedName>
</protein>
<sequence>MAGASSFQLKTVVFDARDHRGLARFYVALTGGKEQYADDEWATALTGDGWRLGFQAAPDHVAPQWPDPGHPQQMHMDFRVADLAAATAEAEKLGARKIGSGSNWNVMVDPAGHPFCLCAYEQTEPITTSAVTIDCPDGEPLSAFYAALLGYKVKYSQDKMAWIGAEEPTPMGEIFFQPVADYNPPRWPDPAHPQQLHLDFLVEDIDASEPRVLELGATRLPGDGENWRVYADPDGHPFCLVWMV</sequence>
<dbReference type="EMBL" id="BMNB01000012">
    <property type="protein sequence ID" value="GGM42720.1"/>
    <property type="molecule type" value="Genomic_DNA"/>
</dbReference>
<dbReference type="PANTHER" id="PTHR35908">
    <property type="entry name" value="HYPOTHETICAL FUSION PROTEIN"/>
    <property type="match status" value="1"/>
</dbReference>
<evidence type="ECO:0000259" key="1">
    <source>
        <dbReference type="Pfam" id="PF18029"/>
    </source>
</evidence>
<dbReference type="Pfam" id="PF18029">
    <property type="entry name" value="Glyoxalase_6"/>
    <property type="match status" value="2"/>
</dbReference>
<reference evidence="2" key="1">
    <citation type="journal article" date="2014" name="Int. J. Syst. Evol. Microbiol.">
        <title>Complete genome sequence of Corynebacterium casei LMG S-19264T (=DSM 44701T), isolated from a smear-ripened cheese.</title>
        <authorList>
            <consortium name="US DOE Joint Genome Institute (JGI-PGF)"/>
            <person name="Walter F."/>
            <person name="Albersmeier A."/>
            <person name="Kalinowski J."/>
            <person name="Ruckert C."/>
        </authorList>
    </citation>
    <scope>NUCLEOTIDE SEQUENCE</scope>
    <source>
        <strain evidence="2">CGMCC 4.7312</strain>
    </source>
</reference>
<organism evidence="2 3">
    <name type="scientific">Micromonospora sonchi</name>
    <dbReference type="NCBI Taxonomy" id="1763543"/>
    <lineage>
        <taxon>Bacteria</taxon>
        <taxon>Bacillati</taxon>
        <taxon>Actinomycetota</taxon>
        <taxon>Actinomycetes</taxon>
        <taxon>Micromonosporales</taxon>
        <taxon>Micromonosporaceae</taxon>
        <taxon>Micromonospora</taxon>
    </lineage>
</organism>
<accession>A0A917WZ10</accession>
<evidence type="ECO:0000313" key="3">
    <source>
        <dbReference type="Proteomes" id="UP000608890"/>
    </source>
</evidence>
<dbReference type="InterPro" id="IPR029068">
    <property type="entry name" value="Glyas_Bleomycin-R_OHBP_Dase"/>
</dbReference>
<reference evidence="2" key="2">
    <citation type="submission" date="2020-09" db="EMBL/GenBank/DDBJ databases">
        <authorList>
            <person name="Sun Q."/>
            <person name="Zhou Y."/>
        </authorList>
    </citation>
    <scope>NUCLEOTIDE SEQUENCE</scope>
    <source>
        <strain evidence="2">CGMCC 4.7312</strain>
    </source>
</reference>
<keyword evidence="3" id="KW-1185">Reference proteome</keyword>